<dbReference type="RefSeq" id="WP_204475535.1">
    <property type="nucleotide sequence ID" value="NZ_JACJJW010000013.1"/>
</dbReference>
<keyword evidence="2" id="KW-1133">Transmembrane helix</keyword>
<evidence type="ECO:0000256" key="1">
    <source>
        <dbReference type="SAM" id="MobiDB-lite"/>
    </source>
</evidence>
<feature type="region of interest" description="Disordered" evidence="1">
    <location>
        <begin position="58"/>
        <end position="94"/>
    </location>
</feature>
<sequence>MDVFQILIFLVVIGLGVFKAARKNRPQTIRRRVVRKSVPADSFPVDKEDEGEPMAVEVQMTPSPEVGKAKHSVRQERPARKEGKEKRVPGPVKASEEKLSEYAFRTPSDARRAFIYSEIFRRKYD</sequence>
<evidence type="ECO:0000313" key="4">
    <source>
        <dbReference type="Proteomes" id="UP000703295"/>
    </source>
</evidence>
<keyword evidence="2" id="KW-0472">Membrane</keyword>
<organism evidence="3 4">
    <name type="scientific">Bacteroides mediterraneensis</name>
    <dbReference type="NCBI Taxonomy" id="1841856"/>
    <lineage>
        <taxon>Bacteria</taxon>
        <taxon>Pseudomonadati</taxon>
        <taxon>Bacteroidota</taxon>
        <taxon>Bacteroidia</taxon>
        <taxon>Bacteroidales</taxon>
        <taxon>Bacteroidaceae</taxon>
        <taxon>Bacteroides</taxon>
    </lineage>
</organism>
<dbReference type="Proteomes" id="UP000703295">
    <property type="component" value="Unassembled WGS sequence"/>
</dbReference>
<accession>A0ABS2EVS4</accession>
<keyword evidence="4" id="KW-1185">Reference proteome</keyword>
<name>A0ABS2EVS4_9BACE</name>
<gene>
    <name evidence="3" type="ORF">H6A31_06530</name>
</gene>
<reference evidence="3 4" key="1">
    <citation type="journal article" date="2021" name="Sci. Rep.">
        <title>The distribution of antibiotic resistance genes in chicken gut microbiota commensals.</title>
        <authorList>
            <person name="Juricova H."/>
            <person name="Matiasovicova J."/>
            <person name="Kubasova T."/>
            <person name="Cejkova D."/>
            <person name="Rychlik I."/>
        </authorList>
    </citation>
    <scope>NUCLEOTIDE SEQUENCE [LARGE SCALE GENOMIC DNA]</scope>
    <source>
        <strain evidence="3 4">An801</strain>
    </source>
</reference>
<protein>
    <recommendedName>
        <fullName evidence="5">DUF3408 domain-containing protein</fullName>
    </recommendedName>
</protein>
<dbReference type="EMBL" id="JACJJW010000013">
    <property type="protein sequence ID" value="MBM6758339.1"/>
    <property type="molecule type" value="Genomic_DNA"/>
</dbReference>
<evidence type="ECO:0000256" key="2">
    <source>
        <dbReference type="SAM" id="Phobius"/>
    </source>
</evidence>
<evidence type="ECO:0008006" key="5">
    <source>
        <dbReference type="Google" id="ProtNLM"/>
    </source>
</evidence>
<keyword evidence="2" id="KW-0812">Transmembrane</keyword>
<feature type="compositionally biased region" description="Basic and acidic residues" evidence="1">
    <location>
        <begin position="73"/>
        <end position="94"/>
    </location>
</feature>
<proteinExistence type="predicted"/>
<comment type="caution">
    <text evidence="3">The sequence shown here is derived from an EMBL/GenBank/DDBJ whole genome shotgun (WGS) entry which is preliminary data.</text>
</comment>
<evidence type="ECO:0000313" key="3">
    <source>
        <dbReference type="EMBL" id="MBM6758339.1"/>
    </source>
</evidence>
<feature type="transmembrane region" description="Helical" evidence="2">
    <location>
        <begin position="6"/>
        <end position="22"/>
    </location>
</feature>